<accession>A0AAE1UNR6</accession>
<reference evidence="2" key="1">
    <citation type="submission" date="2023-12" db="EMBL/GenBank/DDBJ databases">
        <title>Genome assembly of Anisodus tanguticus.</title>
        <authorList>
            <person name="Wang Y.-J."/>
        </authorList>
    </citation>
    <scope>NUCLEOTIDE SEQUENCE</scope>
    <source>
        <strain evidence="2">KB-2021</strain>
        <tissue evidence="2">Leaf</tissue>
    </source>
</reference>
<feature type="domain" description="RRP12 HEAT" evidence="1">
    <location>
        <begin position="53"/>
        <end position="265"/>
    </location>
</feature>
<dbReference type="Pfam" id="PF08161">
    <property type="entry name" value="RRP12_HEAT"/>
    <property type="match status" value="1"/>
</dbReference>
<dbReference type="AlphaFoldDB" id="A0AAE1UNR6"/>
<dbReference type="Proteomes" id="UP001291623">
    <property type="component" value="Unassembled WGS sequence"/>
</dbReference>
<dbReference type="EMBL" id="JAVYJV010000024">
    <property type="protein sequence ID" value="KAK4337537.1"/>
    <property type="molecule type" value="Genomic_DNA"/>
</dbReference>
<protein>
    <recommendedName>
        <fullName evidence="1">RRP12 HEAT domain-containing protein</fullName>
    </recommendedName>
</protein>
<evidence type="ECO:0000259" key="1">
    <source>
        <dbReference type="Pfam" id="PF08161"/>
    </source>
</evidence>
<gene>
    <name evidence="2" type="ORF">RND71_042024</name>
</gene>
<sequence length="307" mass="34223">MKKMVWKPGKEMVRKRASILGSEHEEAIRSALEALKSLIHECIDENLIKQDHYSPHLLKGTLQSLVDMQKLPDEAFPYHRQLHECVGSAVGAMGPDSFLTILPLKLDKQNLSESNLWLFPIIKQTIIGAHLRFFSNSILSMVGAMKQRSARFEHEGKIYSAQTIDGIVYSLWSLLPSFCNYPVDTAESFKALEKILCKALREEPDFADLIQQNKSILEGKVDFSDAEISIPKERAIAHYNQQVAGDNLNALGLSARELLAQLFDLAVSLLPGLDAIAIDELFDYAIEPALKVGACYMLASAPFSFST</sequence>
<evidence type="ECO:0000313" key="3">
    <source>
        <dbReference type="Proteomes" id="UP001291623"/>
    </source>
</evidence>
<dbReference type="PANTHER" id="PTHR48445">
    <property type="entry name" value="OS02G0782100 PROTEIN"/>
    <property type="match status" value="1"/>
</dbReference>
<organism evidence="2 3">
    <name type="scientific">Anisodus tanguticus</name>
    <dbReference type="NCBI Taxonomy" id="243964"/>
    <lineage>
        <taxon>Eukaryota</taxon>
        <taxon>Viridiplantae</taxon>
        <taxon>Streptophyta</taxon>
        <taxon>Embryophyta</taxon>
        <taxon>Tracheophyta</taxon>
        <taxon>Spermatophyta</taxon>
        <taxon>Magnoliopsida</taxon>
        <taxon>eudicotyledons</taxon>
        <taxon>Gunneridae</taxon>
        <taxon>Pentapetalae</taxon>
        <taxon>asterids</taxon>
        <taxon>lamiids</taxon>
        <taxon>Solanales</taxon>
        <taxon>Solanaceae</taxon>
        <taxon>Solanoideae</taxon>
        <taxon>Hyoscyameae</taxon>
        <taxon>Anisodus</taxon>
    </lineage>
</organism>
<dbReference type="PANTHER" id="PTHR48445:SF1">
    <property type="entry name" value="OS02G0782100 PROTEIN"/>
    <property type="match status" value="1"/>
</dbReference>
<dbReference type="InterPro" id="IPR012978">
    <property type="entry name" value="HEAT_RRP12"/>
</dbReference>
<evidence type="ECO:0000313" key="2">
    <source>
        <dbReference type="EMBL" id="KAK4337537.1"/>
    </source>
</evidence>
<keyword evidence="3" id="KW-1185">Reference proteome</keyword>
<name>A0AAE1UNR6_9SOLA</name>
<proteinExistence type="predicted"/>
<comment type="caution">
    <text evidence="2">The sequence shown here is derived from an EMBL/GenBank/DDBJ whole genome shotgun (WGS) entry which is preliminary data.</text>
</comment>